<dbReference type="InterPro" id="IPR029016">
    <property type="entry name" value="GAF-like_dom_sf"/>
</dbReference>
<dbReference type="GO" id="GO:0033745">
    <property type="term" value="F:L-methionine-(R)-S-oxide reductase activity"/>
    <property type="evidence" value="ECO:0007669"/>
    <property type="project" value="TreeGrafter"/>
</dbReference>
<dbReference type="GO" id="GO:0005829">
    <property type="term" value="C:cytosol"/>
    <property type="evidence" value="ECO:0007669"/>
    <property type="project" value="TreeGrafter"/>
</dbReference>
<evidence type="ECO:0000313" key="3">
    <source>
        <dbReference type="EMBL" id="ODN00976.1"/>
    </source>
</evidence>
<comment type="caution">
    <text evidence="3">The sequence shown here is derived from an EMBL/GenBank/DDBJ whole genome shotgun (WGS) entry which is preliminary data.</text>
</comment>
<dbReference type="OrthoDB" id="15735at2759"/>
<organism evidence="3 4">
    <name type="scientific">Orchesella cincta</name>
    <name type="common">Springtail</name>
    <name type="synonym">Podura cincta</name>
    <dbReference type="NCBI Taxonomy" id="48709"/>
    <lineage>
        <taxon>Eukaryota</taxon>
        <taxon>Metazoa</taxon>
        <taxon>Ecdysozoa</taxon>
        <taxon>Arthropoda</taxon>
        <taxon>Hexapoda</taxon>
        <taxon>Collembola</taxon>
        <taxon>Entomobryomorpha</taxon>
        <taxon>Entomobryoidea</taxon>
        <taxon>Orchesellidae</taxon>
        <taxon>Orchesellinae</taxon>
        <taxon>Orchesella</taxon>
    </lineage>
</organism>
<dbReference type="PANTHER" id="PTHR21021:SF15">
    <property type="entry name" value="FREE METHIONINE-R-SULFOXIDE REDUCTASE"/>
    <property type="match status" value="1"/>
</dbReference>
<gene>
    <name evidence="3" type="ORF">Ocin01_05717</name>
</gene>
<dbReference type="AlphaFoldDB" id="A0A1D2N7N8"/>
<protein>
    <submittedName>
        <fullName evidence="3">Free methionine-R-sulfoxide reductase</fullName>
    </submittedName>
</protein>
<sequence>MINGNLIGGPSKVACTEIKFGRGVCGVAASTGQTQVVPNVHEFPGHIACDSSSLSEIVVPIISISSGKVLGVLDIDDEGSEAFGEADKVGMEAVVQVLLHSCDWVE</sequence>
<feature type="domain" description="GAF" evidence="2">
    <location>
        <begin position="12"/>
        <end position="95"/>
    </location>
</feature>
<dbReference type="Pfam" id="PF01590">
    <property type="entry name" value="GAF"/>
    <property type="match status" value="1"/>
</dbReference>
<dbReference type="Gene3D" id="3.30.450.40">
    <property type="match status" value="1"/>
</dbReference>
<dbReference type="STRING" id="48709.A0A1D2N7N8"/>
<accession>A0A1D2N7N8</accession>
<comment type="similarity">
    <text evidence="1">Belongs to the free Met sulfoxide reductase family.</text>
</comment>
<dbReference type="Proteomes" id="UP000094527">
    <property type="component" value="Unassembled WGS sequence"/>
</dbReference>
<dbReference type="SUPFAM" id="SSF55781">
    <property type="entry name" value="GAF domain-like"/>
    <property type="match status" value="1"/>
</dbReference>
<evidence type="ECO:0000313" key="4">
    <source>
        <dbReference type="Proteomes" id="UP000094527"/>
    </source>
</evidence>
<dbReference type="InterPro" id="IPR051330">
    <property type="entry name" value="Phosphatase_reg/MetRdx"/>
</dbReference>
<dbReference type="PANTHER" id="PTHR21021">
    <property type="entry name" value="GAF/PUTATIVE CYTOSKELETAL PROTEIN"/>
    <property type="match status" value="1"/>
</dbReference>
<evidence type="ECO:0000259" key="2">
    <source>
        <dbReference type="Pfam" id="PF01590"/>
    </source>
</evidence>
<name>A0A1D2N7N8_ORCCI</name>
<proteinExistence type="inferred from homology"/>
<dbReference type="InterPro" id="IPR003018">
    <property type="entry name" value="GAF"/>
</dbReference>
<keyword evidence="4" id="KW-1185">Reference proteome</keyword>
<evidence type="ECO:0000256" key="1">
    <source>
        <dbReference type="ARBA" id="ARBA00038454"/>
    </source>
</evidence>
<dbReference type="EMBL" id="LJIJ01000179">
    <property type="protein sequence ID" value="ODN00976.1"/>
    <property type="molecule type" value="Genomic_DNA"/>
</dbReference>
<reference evidence="3 4" key="1">
    <citation type="journal article" date="2016" name="Genome Biol. Evol.">
        <title>Gene Family Evolution Reflects Adaptation to Soil Environmental Stressors in the Genome of the Collembolan Orchesella cincta.</title>
        <authorList>
            <person name="Faddeeva-Vakhrusheva A."/>
            <person name="Derks M.F."/>
            <person name="Anvar S.Y."/>
            <person name="Agamennone V."/>
            <person name="Suring W."/>
            <person name="Smit S."/>
            <person name="van Straalen N.M."/>
            <person name="Roelofs D."/>
        </authorList>
    </citation>
    <scope>NUCLEOTIDE SEQUENCE [LARGE SCALE GENOMIC DNA]</scope>
    <source>
        <tissue evidence="3">Mixed pool</tissue>
    </source>
</reference>